<sequence length="281" mass="32323">MQEIIPLPKPSYGRYVCYPEYIGKVMDDEGHAVYRSGASSDPFHYTYNLHLVFKGEGTLTSMGRIYELSGGTGFLYGPGLTQEYKANPDCPWEACWVHFSGAYAAELLQDKGTADAWLFSFSDTETVHRLFHSLLESARTFRIEEEASISSRLYELLVRIQYHATQLNEPKDPQWESIRSAADYIRNHCHEDLRLEDMANKAGYSPSYFSRRFHEIIGRPPISFMTESRIVRAKQLLTNTEMTVKQIGEASGFAESSYFIQIFRRHEQMTPAQFRSMFRSG</sequence>
<dbReference type="RefSeq" id="WP_377600624.1">
    <property type="nucleotide sequence ID" value="NZ_JBHUME010000005.1"/>
</dbReference>
<evidence type="ECO:0000313" key="6">
    <source>
        <dbReference type="Proteomes" id="UP001597541"/>
    </source>
</evidence>
<keyword evidence="6" id="KW-1185">Reference proteome</keyword>
<dbReference type="InterPro" id="IPR003313">
    <property type="entry name" value="AraC-bd"/>
</dbReference>
<reference evidence="6" key="1">
    <citation type="journal article" date="2019" name="Int. J. Syst. Evol. Microbiol.">
        <title>The Global Catalogue of Microorganisms (GCM) 10K type strain sequencing project: providing services to taxonomists for standard genome sequencing and annotation.</title>
        <authorList>
            <consortium name="The Broad Institute Genomics Platform"/>
            <consortium name="The Broad Institute Genome Sequencing Center for Infectious Disease"/>
            <person name="Wu L."/>
            <person name="Ma J."/>
        </authorList>
    </citation>
    <scope>NUCLEOTIDE SEQUENCE [LARGE SCALE GENOMIC DNA]</scope>
    <source>
        <strain evidence="6">KCTC 3950</strain>
    </source>
</reference>
<comment type="caution">
    <text evidence="5">The sequence shown here is derived from an EMBL/GenBank/DDBJ whole genome shotgun (WGS) entry which is preliminary data.</text>
</comment>
<feature type="domain" description="HTH araC/xylS-type" evidence="4">
    <location>
        <begin position="179"/>
        <end position="277"/>
    </location>
</feature>
<dbReference type="InterPro" id="IPR037923">
    <property type="entry name" value="HTH-like"/>
</dbReference>
<evidence type="ECO:0000256" key="3">
    <source>
        <dbReference type="ARBA" id="ARBA00023163"/>
    </source>
</evidence>
<protein>
    <submittedName>
        <fullName evidence="5">Helix-turn-helix domain-containing protein</fullName>
    </submittedName>
</protein>
<dbReference type="Gene3D" id="1.10.10.60">
    <property type="entry name" value="Homeodomain-like"/>
    <property type="match status" value="2"/>
</dbReference>
<evidence type="ECO:0000256" key="2">
    <source>
        <dbReference type="ARBA" id="ARBA00023125"/>
    </source>
</evidence>
<name>A0ABW5P9U3_9BACL</name>
<dbReference type="PANTHER" id="PTHR43280:SF2">
    <property type="entry name" value="HTH-TYPE TRANSCRIPTIONAL REGULATOR EXSA"/>
    <property type="match status" value="1"/>
</dbReference>
<dbReference type="InterPro" id="IPR018060">
    <property type="entry name" value="HTH_AraC"/>
</dbReference>
<accession>A0ABW5P9U3</accession>
<dbReference type="Proteomes" id="UP001597541">
    <property type="component" value="Unassembled WGS sequence"/>
</dbReference>
<dbReference type="InterPro" id="IPR009057">
    <property type="entry name" value="Homeodomain-like_sf"/>
</dbReference>
<keyword evidence="3" id="KW-0804">Transcription</keyword>
<dbReference type="PROSITE" id="PS01124">
    <property type="entry name" value="HTH_ARAC_FAMILY_2"/>
    <property type="match status" value="1"/>
</dbReference>
<evidence type="ECO:0000256" key="1">
    <source>
        <dbReference type="ARBA" id="ARBA00023015"/>
    </source>
</evidence>
<dbReference type="PANTHER" id="PTHR43280">
    <property type="entry name" value="ARAC-FAMILY TRANSCRIPTIONAL REGULATOR"/>
    <property type="match status" value="1"/>
</dbReference>
<dbReference type="SMART" id="SM00342">
    <property type="entry name" value="HTH_ARAC"/>
    <property type="match status" value="1"/>
</dbReference>
<dbReference type="InterPro" id="IPR018062">
    <property type="entry name" value="HTH_AraC-typ_CS"/>
</dbReference>
<keyword evidence="1" id="KW-0805">Transcription regulation</keyword>
<gene>
    <name evidence="5" type="ORF">ACFSUF_04700</name>
</gene>
<evidence type="ECO:0000313" key="5">
    <source>
        <dbReference type="EMBL" id="MFD2611718.1"/>
    </source>
</evidence>
<proteinExistence type="predicted"/>
<organism evidence="5 6">
    <name type="scientific">Paenibacillus gansuensis</name>
    <dbReference type="NCBI Taxonomy" id="306542"/>
    <lineage>
        <taxon>Bacteria</taxon>
        <taxon>Bacillati</taxon>
        <taxon>Bacillota</taxon>
        <taxon>Bacilli</taxon>
        <taxon>Bacillales</taxon>
        <taxon>Paenibacillaceae</taxon>
        <taxon>Paenibacillus</taxon>
    </lineage>
</organism>
<dbReference type="Pfam" id="PF12833">
    <property type="entry name" value="HTH_18"/>
    <property type="match status" value="1"/>
</dbReference>
<dbReference type="EMBL" id="JBHUME010000005">
    <property type="protein sequence ID" value="MFD2611718.1"/>
    <property type="molecule type" value="Genomic_DNA"/>
</dbReference>
<dbReference type="Gene3D" id="2.60.120.280">
    <property type="entry name" value="Regulatory protein AraC"/>
    <property type="match status" value="1"/>
</dbReference>
<evidence type="ECO:0000259" key="4">
    <source>
        <dbReference type="PROSITE" id="PS01124"/>
    </source>
</evidence>
<dbReference type="PROSITE" id="PS00041">
    <property type="entry name" value="HTH_ARAC_FAMILY_1"/>
    <property type="match status" value="1"/>
</dbReference>
<dbReference type="SUPFAM" id="SSF46689">
    <property type="entry name" value="Homeodomain-like"/>
    <property type="match status" value="2"/>
</dbReference>
<keyword evidence="2" id="KW-0238">DNA-binding</keyword>
<dbReference type="SUPFAM" id="SSF51215">
    <property type="entry name" value="Regulatory protein AraC"/>
    <property type="match status" value="1"/>
</dbReference>
<dbReference type="Pfam" id="PF02311">
    <property type="entry name" value="AraC_binding"/>
    <property type="match status" value="1"/>
</dbReference>